<evidence type="ECO:0000256" key="2">
    <source>
        <dbReference type="SAM" id="SignalP"/>
    </source>
</evidence>
<feature type="region of interest" description="Disordered" evidence="1">
    <location>
        <begin position="71"/>
        <end position="92"/>
    </location>
</feature>
<keyword evidence="5" id="KW-1185">Reference proteome</keyword>
<reference evidence="4 5" key="1">
    <citation type="submission" date="2018-05" db="EMBL/GenBank/DDBJ databases">
        <title>The draft genome of strain NS-104.</title>
        <authorList>
            <person name="Hang P."/>
            <person name="Jiang J."/>
        </authorList>
    </citation>
    <scope>NUCLEOTIDE SEQUENCE [LARGE SCALE GENOMIC DNA]</scope>
    <source>
        <strain evidence="4 5">NS-104</strain>
    </source>
</reference>
<dbReference type="InterPro" id="IPR025419">
    <property type="entry name" value="DUF4142"/>
</dbReference>
<evidence type="ECO:0000256" key="1">
    <source>
        <dbReference type="SAM" id="MobiDB-lite"/>
    </source>
</evidence>
<name>A0A2U2DL39_9HYPH</name>
<evidence type="ECO:0000313" key="5">
    <source>
        <dbReference type="Proteomes" id="UP000245252"/>
    </source>
</evidence>
<sequence length="164" mass="17673">MRRPLTALSLFVALGSLSIASAAEMSPNEFVAKASASNQFEIEAATLANEKALHPETKQFAESMLKDHGRAGSELAEAAKQEGVAVPTEMPTEFKEKIDALKTTAPAEFDQAYQSSQVAAHEEAVALFSAYSKQGKDGPLKTFAFKTLPTLHTHEVRIHGLTKD</sequence>
<dbReference type="Proteomes" id="UP000245252">
    <property type="component" value="Unassembled WGS sequence"/>
</dbReference>
<feature type="domain" description="DUF4142" evidence="3">
    <location>
        <begin position="28"/>
        <end position="158"/>
    </location>
</feature>
<dbReference type="EMBL" id="QFBC01000012">
    <property type="protein sequence ID" value="PWE53990.1"/>
    <property type="molecule type" value="Genomic_DNA"/>
</dbReference>
<dbReference type="PANTHER" id="PTHR38593:SF1">
    <property type="entry name" value="BLR2558 PROTEIN"/>
    <property type="match status" value="1"/>
</dbReference>
<proteinExistence type="predicted"/>
<dbReference type="RefSeq" id="WP_109460398.1">
    <property type="nucleotide sequence ID" value="NZ_QFBC01000012.1"/>
</dbReference>
<organism evidence="4 5">
    <name type="scientific">Metarhizobium album</name>
    <dbReference type="NCBI Taxonomy" id="2182425"/>
    <lineage>
        <taxon>Bacteria</taxon>
        <taxon>Pseudomonadati</taxon>
        <taxon>Pseudomonadota</taxon>
        <taxon>Alphaproteobacteria</taxon>
        <taxon>Hyphomicrobiales</taxon>
        <taxon>Rhizobiaceae</taxon>
        <taxon>Metarhizobium</taxon>
    </lineage>
</organism>
<dbReference type="PANTHER" id="PTHR38593">
    <property type="entry name" value="BLR2558 PROTEIN"/>
    <property type="match status" value="1"/>
</dbReference>
<dbReference type="InterPro" id="IPR012347">
    <property type="entry name" value="Ferritin-like"/>
</dbReference>
<protein>
    <submittedName>
        <fullName evidence="4">DUF4142 domain-containing protein</fullName>
    </submittedName>
</protein>
<evidence type="ECO:0000259" key="3">
    <source>
        <dbReference type="Pfam" id="PF13628"/>
    </source>
</evidence>
<feature type="signal peptide" evidence="2">
    <location>
        <begin position="1"/>
        <end position="22"/>
    </location>
</feature>
<gene>
    <name evidence="4" type="ORF">DEM27_21905</name>
</gene>
<accession>A0A2U2DL39</accession>
<dbReference type="AlphaFoldDB" id="A0A2U2DL39"/>
<dbReference type="Pfam" id="PF13628">
    <property type="entry name" value="DUF4142"/>
    <property type="match status" value="1"/>
</dbReference>
<evidence type="ECO:0000313" key="4">
    <source>
        <dbReference type="EMBL" id="PWE53990.1"/>
    </source>
</evidence>
<comment type="caution">
    <text evidence="4">The sequence shown here is derived from an EMBL/GenBank/DDBJ whole genome shotgun (WGS) entry which is preliminary data.</text>
</comment>
<keyword evidence="2" id="KW-0732">Signal</keyword>
<dbReference type="OrthoDB" id="8378986at2"/>
<feature type="chain" id="PRO_5015638643" evidence="2">
    <location>
        <begin position="23"/>
        <end position="164"/>
    </location>
</feature>
<dbReference type="Gene3D" id="1.20.1260.10">
    <property type="match status" value="1"/>
</dbReference>